<dbReference type="EMBL" id="JAADYS010000739">
    <property type="protein sequence ID" value="KAF4467503.1"/>
    <property type="molecule type" value="Genomic_DNA"/>
</dbReference>
<keyword evidence="1" id="KW-0732">Signal</keyword>
<organism evidence="2 3">
    <name type="scientific">Fusarium albosuccineum</name>
    <dbReference type="NCBI Taxonomy" id="1237068"/>
    <lineage>
        <taxon>Eukaryota</taxon>
        <taxon>Fungi</taxon>
        <taxon>Dikarya</taxon>
        <taxon>Ascomycota</taxon>
        <taxon>Pezizomycotina</taxon>
        <taxon>Sordariomycetes</taxon>
        <taxon>Hypocreomycetidae</taxon>
        <taxon>Hypocreales</taxon>
        <taxon>Nectriaceae</taxon>
        <taxon>Fusarium</taxon>
        <taxon>Fusarium decemcellulare species complex</taxon>
    </lineage>
</organism>
<feature type="chain" id="PRO_5034302856" evidence="1">
    <location>
        <begin position="23"/>
        <end position="306"/>
    </location>
</feature>
<dbReference type="Proteomes" id="UP000554235">
    <property type="component" value="Unassembled WGS sequence"/>
</dbReference>
<proteinExistence type="predicted"/>
<feature type="signal peptide" evidence="1">
    <location>
        <begin position="1"/>
        <end position="22"/>
    </location>
</feature>
<dbReference type="AlphaFoldDB" id="A0A8H4LH23"/>
<evidence type="ECO:0000313" key="2">
    <source>
        <dbReference type="EMBL" id="KAF4467503.1"/>
    </source>
</evidence>
<name>A0A8H4LH23_9HYPO</name>
<gene>
    <name evidence="2" type="ORF">FALBO_5640</name>
</gene>
<evidence type="ECO:0000256" key="1">
    <source>
        <dbReference type="SAM" id="SignalP"/>
    </source>
</evidence>
<keyword evidence="3" id="KW-1185">Reference proteome</keyword>
<reference evidence="2 3" key="1">
    <citation type="submission" date="2020-01" db="EMBL/GenBank/DDBJ databases">
        <title>Identification and distribution of gene clusters putatively required for synthesis of sphingolipid metabolism inhibitors in phylogenetically diverse species of the filamentous fungus Fusarium.</title>
        <authorList>
            <person name="Kim H.-S."/>
            <person name="Busman M."/>
            <person name="Brown D.W."/>
            <person name="Divon H."/>
            <person name="Uhlig S."/>
            <person name="Proctor R.H."/>
        </authorList>
    </citation>
    <scope>NUCLEOTIDE SEQUENCE [LARGE SCALE GENOMIC DNA]</scope>
    <source>
        <strain evidence="2 3">NRRL 20459</strain>
    </source>
</reference>
<sequence length="306" mass="34958">MASLVHWPRELLLLTLELLSTADLSSVSMANKYLRNVAEPILYAQVDLPWGKTNPERPPIVLLLRTILDCPKVADLIHRMSLLGDDLYARPPRMYPSPPLVDTTLLQIDKAEDMIRRAKLAYAESWIKAVRDGSMDAVVCLLLLQLSRLRFLHVQVNFTMVNKILGMILRAALFEPSRHQLPTYEHLSEVDFSQWPRERQPKGYKNTQDVLPFVYLPHIRDLSIGIDDTNKFNWPSHPPTSSSIQSLRVSKLREKPLGTFLSGFTGLKKLQYDWGCQPIVEVTQDPDLHLDKMASAVANWAARWKS</sequence>
<protein>
    <submittedName>
        <fullName evidence="2">DNA mismatch repair</fullName>
    </submittedName>
</protein>
<comment type="caution">
    <text evidence="2">The sequence shown here is derived from an EMBL/GenBank/DDBJ whole genome shotgun (WGS) entry which is preliminary data.</text>
</comment>
<evidence type="ECO:0000313" key="3">
    <source>
        <dbReference type="Proteomes" id="UP000554235"/>
    </source>
</evidence>
<accession>A0A8H4LH23</accession>
<dbReference type="OrthoDB" id="4191831at2759"/>